<keyword evidence="3" id="KW-1133">Transmembrane helix</keyword>
<accession>A0A6A6H5K4</accession>
<dbReference type="Pfam" id="PF25053">
    <property type="entry name" value="DUF7791"/>
    <property type="match status" value="1"/>
</dbReference>
<feature type="domain" description="DUF7791" evidence="5">
    <location>
        <begin position="617"/>
        <end position="758"/>
    </location>
</feature>
<evidence type="ECO:0000259" key="5">
    <source>
        <dbReference type="Pfam" id="PF25053"/>
    </source>
</evidence>
<dbReference type="SUPFAM" id="SSF52540">
    <property type="entry name" value="P-loop containing nucleoside triphosphate hydrolases"/>
    <property type="match status" value="1"/>
</dbReference>
<dbReference type="OrthoDB" id="443402at2759"/>
<gene>
    <name evidence="6" type="ORF">EV356DRAFT_214958</name>
</gene>
<name>A0A6A6H5K4_VIRVR</name>
<evidence type="ECO:0000313" key="7">
    <source>
        <dbReference type="Proteomes" id="UP000800092"/>
    </source>
</evidence>
<keyword evidence="2" id="KW-0175">Coiled coil</keyword>
<sequence>MLPLDALGVAAAAVQFIDFTCNFISKTNQIRKDGSSLEVQFVHENTSAVIAWNAGLRSRRREIAQHNDELSQLEKELDGVLLGCCSLADDLINRLAKLSATNTGIIESLRKAFLTLLSKEKLGQLSTQLQEYRNNLNTYILAILNEKLEKHHGDFTTRLDCLEKEQKEIKKGQDKVLEVLTFSTHSSVAPAKLDRPFTSSEHDVLQSLLSESELREGKAVETWIQDERPISAIALVSNEGGNTSQVYLSPQQHESIVVPPLGAAVSTTVFRPSPGGLHANHVFTEKFKPLVQSVLNALNSSSLQLRKDEISQAHKETFKWIFERCDCPENQEGTGIHPKTTGFIEFLESQGGFCWVNGKPGSGKSTLMKFVHDHKRTEDALKVWSANCQLLIASHFFWSAGIELQKSQAGLLRSILTEIVLKFPALVPAAFPETCRQLLHHGFVDAPNFTNSDLRMALRRVLTVGNTWLRVCLFIDGADEFAGPPIELCDLLNEIVAFPCAKAVVSSRPWNVFNDQFGGSPSIRVQDLTVGDIQAYVETELKGNLSLAEFFEQNPSMGASFVEQITQRASGVFLWVLLVVRSLIRGWRDGDRPEELQAKLDGMPADLEGFYNRMFESMEPTYQDQAAQMFLILLRNIELRLSPISVLQMSFAGNDTLEDAIKAPQRLVLAQERSQIHASLERRLLSRTNCLIEVVRQSADEYAGSSAIDMRVEFLHKTVVDFLYLPRIQEKLAAYKSSYFDPDARLLAAGLHEIKVLPMENAIIVASDRVWCAMWDCFNMVEAMESRWRRPYTAVLDELDRTMTKHWEAAEIVKLSSHEQDWKHTANYSCWSAVYKRGAVDAYLVVATFSGCVLYIANKMLGTTFIVDVSDALLAEIVYQFFEPYAGDEEKDHLDWNLNVVTAIKQLLAQGANPNASYVLSRSFDEKEISTLKRAFGNHGLGKGKRYRQRLSIWEFCVVQILSIITLERVPDSDRHNKYSPERAIELFQLCTNFLTAGAELSCAFKGAKAVDNGKLKSISGEKVPLSVGTVLERLRMASLHPAKRIFVTSIQEGDVERINAAYQEAMDVYRRRKRGGRILMEFERLQAWLGVILRSSAFQSFCTFVLGGLVVLCVARLSERSR</sequence>
<evidence type="ECO:0000256" key="2">
    <source>
        <dbReference type="SAM" id="Coils"/>
    </source>
</evidence>
<keyword evidence="1" id="KW-0677">Repeat</keyword>
<dbReference type="InterPro" id="IPR056884">
    <property type="entry name" value="NPHP3-like_N"/>
</dbReference>
<keyword evidence="7" id="KW-1185">Reference proteome</keyword>
<reference evidence="6" key="1">
    <citation type="journal article" date="2020" name="Stud. Mycol.">
        <title>101 Dothideomycetes genomes: a test case for predicting lifestyles and emergence of pathogens.</title>
        <authorList>
            <person name="Haridas S."/>
            <person name="Albert R."/>
            <person name="Binder M."/>
            <person name="Bloem J."/>
            <person name="Labutti K."/>
            <person name="Salamov A."/>
            <person name="Andreopoulos B."/>
            <person name="Baker S."/>
            <person name="Barry K."/>
            <person name="Bills G."/>
            <person name="Bluhm B."/>
            <person name="Cannon C."/>
            <person name="Castanera R."/>
            <person name="Culley D."/>
            <person name="Daum C."/>
            <person name="Ezra D."/>
            <person name="Gonzalez J."/>
            <person name="Henrissat B."/>
            <person name="Kuo A."/>
            <person name="Liang C."/>
            <person name="Lipzen A."/>
            <person name="Lutzoni F."/>
            <person name="Magnuson J."/>
            <person name="Mondo S."/>
            <person name="Nolan M."/>
            <person name="Ohm R."/>
            <person name="Pangilinan J."/>
            <person name="Park H.-J."/>
            <person name="Ramirez L."/>
            <person name="Alfaro M."/>
            <person name="Sun H."/>
            <person name="Tritt A."/>
            <person name="Yoshinaga Y."/>
            <person name="Zwiers L.-H."/>
            <person name="Turgeon B."/>
            <person name="Goodwin S."/>
            <person name="Spatafora J."/>
            <person name="Crous P."/>
            <person name="Grigoriev I."/>
        </authorList>
    </citation>
    <scope>NUCLEOTIDE SEQUENCE</scope>
    <source>
        <strain evidence="6">Tuck. ex Michener</strain>
    </source>
</reference>
<keyword evidence="3" id="KW-0812">Transmembrane</keyword>
<evidence type="ECO:0000256" key="3">
    <source>
        <dbReference type="SAM" id="Phobius"/>
    </source>
</evidence>
<dbReference type="AlphaFoldDB" id="A0A6A6H5K4"/>
<dbReference type="EMBL" id="ML991809">
    <property type="protein sequence ID" value="KAF2233098.1"/>
    <property type="molecule type" value="Genomic_DNA"/>
</dbReference>
<evidence type="ECO:0000313" key="6">
    <source>
        <dbReference type="EMBL" id="KAF2233098.1"/>
    </source>
</evidence>
<dbReference type="InterPro" id="IPR027417">
    <property type="entry name" value="P-loop_NTPase"/>
</dbReference>
<proteinExistence type="predicted"/>
<dbReference type="PANTHER" id="PTHR10039">
    <property type="entry name" value="AMELOGENIN"/>
    <property type="match status" value="1"/>
</dbReference>
<organism evidence="6 7">
    <name type="scientific">Viridothelium virens</name>
    <name type="common">Speckled blister lichen</name>
    <name type="synonym">Trypethelium virens</name>
    <dbReference type="NCBI Taxonomy" id="1048519"/>
    <lineage>
        <taxon>Eukaryota</taxon>
        <taxon>Fungi</taxon>
        <taxon>Dikarya</taxon>
        <taxon>Ascomycota</taxon>
        <taxon>Pezizomycotina</taxon>
        <taxon>Dothideomycetes</taxon>
        <taxon>Dothideomycetes incertae sedis</taxon>
        <taxon>Trypetheliales</taxon>
        <taxon>Trypetheliaceae</taxon>
        <taxon>Viridothelium</taxon>
    </lineage>
</organism>
<dbReference type="InterPro" id="IPR056693">
    <property type="entry name" value="DUF7791"/>
</dbReference>
<feature type="transmembrane region" description="Helical" evidence="3">
    <location>
        <begin position="1098"/>
        <end position="1118"/>
    </location>
</feature>
<dbReference type="PANTHER" id="PTHR10039:SF5">
    <property type="entry name" value="NACHT DOMAIN-CONTAINING PROTEIN"/>
    <property type="match status" value="1"/>
</dbReference>
<dbReference type="Proteomes" id="UP000800092">
    <property type="component" value="Unassembled WGS sequence"/>
</dbReference>
<protein>
    <recommendedName>
        <fullName evidence="8">NACHT domain-containing protein</fullName>
    </recommendedName>
</protein>
<feature type="coiled-coil region" evidence="2">
    <location>
        <begin position="56"/>
        <end position="83"/>
    </location>
</feature>
<dbReference type="Pfam" id="PF24883">
    <property type="entry name" value="NPHP3_N"/>
    <property type="match status" value="1"/>
</dbReference>
<evidence type="ECO:0000259" key="4">
    <source>
        <dbReference type="Pfam" id="PF24883"/>
    </source>
</evidence>
<dbReference type="Gene3D" id="3.40.50.300">
    <property type="entry name" value="P-loop containing nucleotide triphosphate hydrolases"/>
    <property type="match status" value="1"/>
</dbReference>
<evidence type="ECO:0008006" key="8">
    <source>
        <dbReference type="Google" id="ProtNLM"/>
    </source>
</evidence>
<feature type="domain" description="Nephrocystin 3-like N-terminal" evidence="4">
    <location>
        <begin position="343"/>
        <end position="508"/>
    </location>
</feature>
<keyword evidence="3" id="KW-0472">Membrane</keyword>
<evidence type="ECO:0000256" key="1">
    <source>
        <dbReference type="ARBA" id="ARBA00022737"/>
    </source>
</evidence>